<dbReference type="CDD" id="cd01949">
    <property type="entry name" value="GGDEF"/>
    <property type="match status" value="1"/>
</dbReference>
<dbReference type="GO" id="GO:1902201">
    <property type="term" value="P:negative regulation of bacterial-type flagellum-dependent cell motility"/>
    <property type="evidence" value="ECO:0007669"/>
    <property type="project" value="TreeGrafter"/>
</dbReference>
<gene>
    <name evidence="5" type="ORF">BWK72_07215</name>
</gene>
<sequence length="355" mass="39411">MIRALTDAPHTDKMILRYEQSKEQSAELLRIVLARMGQHDAAFNPLTYSVWFEYAAGMNLQLTQALDQLLQTRPRLTDADMRELYQAYIADVDPQAMHRIGNELQQVMATLASAAGNTGSNANQFGAQLENLAVGLQTLNDKLTTPMVLQAIESTARMRDSAQALESEVRGSQSEIQRLQSELTRVRDESLMDALTQVFNRKGFDERLASMLAQPPAQGHQHGLIMLDIDRFKLVNDTHGHVMGDRVLQAVGEVLKSFVPSGSPMSMARYGGEEFVMLVPDTTPEECLKLAELVRLRTKALKIRDRRTQAVVLTITISGGLALQQAEEDAQTLTARADAALYRSKQDGRNRITCG</sequence>
<proteinExistence type="predicted"/>
<dbReference type="Gene3D" id="3.30.70.270">
    <property type="match status" value="1"/>
</dbReference>
<dbReference type="Pfam" id="PF00990">
    <property type="entry name" value="GGDEF"/>
    <property type="match status" value="1"/>
</dbReference>
<dbReference type="FunFam" id="3.30.70.270:FF:000001">
    <property type="entry name" value="Diguanylate cyclase domain protein"/>
    <property type="match status" value="1"/>
</dbReference>
<evidence type="ECO:0000256" key="1">
    <source>
        <dbReference type="ARBA" id="ARBA00012528"/>
    </source>
</evidence>
<reference evidence="5 6" key="1">
    <citation type="submission" date="2017-01" db="EMBL/GenBank/DDBJ databases">
        <title>Novel large sulfur bacteria in the metagenomes of groundwater-fed chemosynthetic microbial mats in the Lake Huron basin.</title>
        <authorList>
            <person name="Sharrar A.M."/>
            <person name="Flood B.E."/>
            <person name="Bailey J.V."/>
            <person name="Jones D.S."/>
            <person name="Biddanda B."/>
            <person name="Ruberg S.A."/>
            <person name="Marcus D.N."/>
            <person name="Dick G.J."/>
        </authorList>
    </citation>
    <scope>NUCLEOTIDE SEQUENCE [LARGE SCALE GENOMIC DNA]</scope>
    <source>
        <strain evidence="5">A7</strain>
    </source>
</reference>
<feature type="domain" description="GGDEF" evidence="4">
    <location>
        <begin position="220"/>
        <end position="355"/>
    </location>
</feature>
<comment type="caution">
    <text evidence="5">The sequence shown here is derived from an EMBL/GenBank/DDBJ whole genome shotgun (WGS) entry which is preliminary data.</text>
</comment>
<dbReference type="PROSITE" id="PS50887">
    <property type="entry name" value="GGDEF"/>
    <property type="match status" value="1"/>
</dbReference>
<dbReference type="InterPro" id="IPR050469">
    <property type="entry name" value="Diguanylate_Cyclase"/>
</dbReference>
<dbReference type="GO" id="GO:0043709">
    <property type="term" value="P:cell adhesion involved in single-species biofilm formation"/>
    <property type="evidence" value="ECO:0007669"/>
    <property type="project" value="TreeGrafter"/>
</dbReference>
<feature type="coiled-coil region" evidence="3">
    <location>
        <begin position="162"/>
        <end position="189"/>
    </location>
</feature>
<dbReference type="AlphaFoldDB" id="A0A1W9KVZ0"/>
<evidence type="ECO:0000256" key="3">
    <source>
        <dbReference type="SAM" id="Coils"/>
    </source>
</evidence>
<dbReference type="Proteomes" id="UP000192505">
    <property type="component" value="Unassembled WGS sequence"/>
</dbReference>
<dbReference type="InterPro" id="IPR000160">
    <property type="entry name" value="GGDEF_dom"/>
</dbReference>
<dbReference type="EMBL" id="MTEI01000003">
    <property type="protein sequence ID" value="OQW88741.1"/>
    <property type="molecule type" value="Genomic_DNA"/>
</dbReference>
<dbReference type="InterPro" id="IPR043128">
    <property type="entry name" value="Rev_trsase/Diguanyl_cyclase"/>
</dbReference>
<dbReference type="GO" id="GO:0052621">
    <property type="term" value="F:diguanylate cyclase activity"/>
    <property type="evidence" value="ECO:0007669"/>
    <property type="project" value="UniProtKB-EC"/>
</dbReference>
<organism evidence="5 6">
    <name type="scientific">Rhodoferax ferrireducens</name>
    <dbReference type="NCBI Taxonomy" id="192843"/>
    <lineage>
        <taxon>Bacteria</taxon>
        <taxon>Pseudomonadati</taxon>
        <taxon>Pseudomonadota</taxon>
        <taxon>Betaproteobacteria</taxon>
        <taxon>Burkholderiales</taxon>
        <taxon>Comamonadaceae</taxon>
        <taxon>Rhodoferax</taxon>
    </lineage>
</organism>
<dbReference type="NCBIfam" id="TIGR00254">
    <property type="entry name" value="GGDEF"/>
    <property type="match status" value="1"/>
</dbReference>
<evidence type="ECO:0000259" key="4">
    <source>
        <dbReference type="PROSITE" id="PS50887"/>
    </source>
</evidence>
<dbReference type="SMART" id="SM00267">
    <property type="entry name" value="GGDEF"/>
    <property type="match status" value="1"/>
</dbReference>
<name>A0A1W9KVZ0_9BURK</name>
<dbReference type="PANTHER" id="PTHR45138">
    <property type="entry name" value="REGULATORY COMPONENTS OF SENSORY TRANSDUCTION SYSTEM"/>
    <property type="match status" value="1"/>
</dbReference>
<dbReference type="InterPro" id="IPR029787">
    <property type="entry name" value="Nucleotide_cyclase"/>
</dbReference>
<dbReference type="GO" id="GO:0005886">
    <property type="term" value="C:plasma membrane"/>
    <property type="evidence" value="ECO:0007669"/>
    <property type="project" value="TreeGrafter"/>
</dbReference>
<comment type="catalytic activity">
    <reaction evidence="2">
        <text>2 GTP = 3',3'-c-di-GMP + 2 diphosphate</text>
        <dbReference type="Rhea" id="RHEA:24898"/>
        <dbReference type="ChEBI" id="CHEBI:33019"/>
        <dbReference type="ChEBI" id="CHEBI:37565"/>
        <dbReference type="ChEBI" id="CHEBI:58805"/>
        <dbReference type="EC" id="2.7.7.65"/>
    </reaction>
</comment>
<accession>A0A1W9KVZ0</accession>
<evidence type="ECO:0000313" key="5">
    <source>
        <dbReference type="EMBL" id="OQW88741.1"/>
    </source>
</evidence>
<evidence type="ECO:0000256" key="2">
    <source>
        <dbReference type="ARBA" id="ARBA00034247"/>
    </source>
</evidence>
<keyword evidence="3" id="KW-0175">Coiled coil</keyword>
<dbReference type="EC" id="2.7.7.65" evidence="1"/>
<evidence type="ECO:0000313" key="6">
    <source>
        <dbReference type="Proteomes" id="UP000192505"/>
    </source>
</evidence>
<dbReference type="SUPFAM" id="SSF55073">
    <property type="entry name" value="Nucleotide cyclase"/>
    <property type="match status" value="1"/>
</dbReference>
<dbReference type="PANTHER" id="PTHR45138:SF9">
    <property type="entry name" value="DIGUANYLATE CYCLASE DGCM-RELATED"/>
    <property type="match status" value="1"/>
</dbReference>
<protein>
    <recommendedName>
        <fullName evidence="1">diguanylate cyclase</fullName>
        <ecNumber evidence="1">2.7.7.65</ecNumber>
    </recommendedName>
</protein>